<evidence type="ECO:0000313" key="2">
    <source>
        <dbReference type="WBParaSite" id="JU765_v2.g16359.t1"/>
    </source>
</evidence>
<proteinExistence type="predicted"/>
<dbReference type="WBParaSite" id="JU765_v2.g16359.t1">
    <property type="protein sequence ID" value="JU765_v2.g16359.t1"/>
    <property type="gene ID" value="JU765_v2.g16359"/>
</dbReference>
<accession>A0AC34QHK6</accession>
<name>A0AC34QHK6_9BILA</name>
<reference evidence="2" key="1">
    <citation type="submission" date="2022-11" db="UniProtKB">
        <authorList>
            <consortium name="WormBaseParasite"/>
        </authorList>
    </citation>
    <scope>IDENTIFICATION</scope>
</reference>
<organism evidence="1 2">
    <name type="scientific">Panagrolaimus sp. JU765</name>
    <dbReference type="NCBI Taxonomy" id="591449"/>
    <lineage>
        <taxon>Eukaryota</taxon>
        <taxon>Metazoa</taxon>
        <taxon>Ecdysozoa</taxon>
        <taxon>Nematoda</taxon>
        <taxon>Chromadorea</taxon>
        <taxon>Rhabditida</taxon>
        <taxon>Tylenchina</taxon>
        <taxon>Panagrolaimomorpha</taxon>
        <taxon>Panagrolaimoidea</taxon>
        <taxon>Panagrolaimidae</taxon>
        <taxon>Panagrolaimus</taxon>
    </lineage>
</organism>
<sequence>MAPQPPLPKDSIRRIYTNLLKQAPPGEYSVLFDDLRIMHPDEDLLLEQTQTTLIEFNHKNFEVVQHPDIRKTLLTKYNLIGTGDGHDTQYVEPNSNKVFTYDHVGKLITDVKDNPHKHDSEQVSWRLALQKELDVYINNHFQKHGVGAVFFYQNNIVLCIGSHKYQKRNCYNGRWASAWQIPAFSTERVAHSVTGHIDVLTHYFEDGNVQMALKKNITLNVAYSTDLEAAAKMVMKCISEAENAYAVAIHEKFNQFSDQTFKALRRPLPITRAKMDWQKLHSYRLVKTMGNQPNA</sequence>
<protein>
    <submittedName>
        <fullName evidence="2">F-actin-capping protein subunit alpha</fullName>
    </submittedName>
</protein>
<dbReference type="Proteomes" id="UP000887576">
    <property type="component" value="Unplaced"/>
</dbReference>
<evidence type="ECO:0000313" key="1">
    <source>
        <dbReference type="Proteomes" id="UP000887576"/>
    </source>
</evidence>